<evidence type="ECO:0000313" key="11">
    <source>
        <dbReference type="EnsemblMetazoa" id="HelroP87505"/>
    </source>
</evidence>
<dbReference type="GO" id="GO:0005737">
    <property type="term" value="C:cytoplasm"/>
    <property type="evidence" value="ECO:0007669"/>
    <property type="project" value="UniProtKB-SubCell"/>
</dbReference>
<proteinExistence type="predicted"/>
<name>T1G6R1_HELRO</name>
<dbReference type="GO" id="GO:0005634">
    <property type="term" value="C:nucleus"/>
    <property type="evidence" value="ECO:0007669"/>
    <property type="project" value="UniProtKB-SubCell"/>
</dbReference>
<dbReference type="EMBL" id="AMQM01007066">
    <property type="status" value="NOT_ANNOTATED_CDS"/>
    <property type="molecule type" value="Genomic_DNA"/>
</dbReference>
<dbReference type="GO" id="GO:0000381">
    <property type="term" value="P:regulation of alternative mRNA splicing, via spliceosome"/>
    <property type="evidence" value="ECO:0007669"/>
    <property type="project" value="InterPro"/>
</dbReference>
<reference evidence="10 12" key="2">
    <citation type="journal article" date="2013" name="Nature">
        <title>Insights into bilaterian evolution from three spiralian genomes.</title>
        <authorList>
            <person name="Simakov O."/>
            <person name="Marletaz F."/>
            <person name="Cho S.J."/>
            <person name="Edsinger-Gonzales E."/>
            <person name="Havlak P."/>
            <person name="Hellsten U."/>
            <person name="Kuo D.H."/>
            <person name="Larsson T."/>
            <person name="Lv J."/>
            <person name="Arendt D."/>
            <person name="Savage R."/>
            <person name="Osoegawa K."/>
            <person name="de Jong P."/>
            <person name="Grimwood J."/>
            <person name="Chapman J.A."/>
            <person name="Shapiro H."/>
            <person name="Aerts A."/>
            <person name="Otillar R.P."/>
            <person name="Terry A.Y."/>
            <person name="Boore J.L."/>
            <person name="Grigoriev I.V."/>
            <person name="Lindberg D.R."/>
            <person name="Seaver E.C."/>
            <person name="Weisblat D.A."/>
            <person name="Putnam N.H."/>
            <person name="Rokhsar D.S."/>
        </authorList>
    </citation>
    <scope>NUCLEOTIDE SEQUENCE</scope>
</reference>
<evidence type="ECO:0000256" key="1">
    <source>
        <dbReference type="ARBA" id="ARBA00004123"/>
    </source>
</evidence>
<dbReference type="GO" id="GO:0008380">
    <property type="term" value="P:RNA splicing"/>
    <property type="evidence" value="ECO:0007669"/>
    <property type="project" value="UniProtKB-KW"/>
</dbReference>
<comment type="subcellular location">
    <subcellularLocation>
        <location evidence="2">Cytoplasm</location>
    </subcellularLocation>
    <subcellularLocation>
        <location evidence="1">Nucleus</location>
    </subcellularLocation>
</comment>
<gene>
    <name evidence="11" type="primary">20216758</name>
    <name evidence="10" type="ORF">HELRODRAFT_87505</name>
</gene>
<dbReference type="KEGG" id="hro:HELRODRAFT_87505"/>
<evidence type="ECO:0000256" key="7">
    <source>
        <dbReference type="ARBA" id="ARBA00023242"/>
    </source>
</evidence>
<dbReference type="SMART" id="SM00360">
    <property type="entry name" value="RRM"/>
    <property type="match status" value="1"/>
</dbReference>
<evidence type="ECO:0000256" key="5">
    <source>
        <dbReference type="ARBA" id="ARBA00022884"/>
    </source>
</evidence>
<keyword evidence="4" id="KW-0507">mRNA processing</keyword>
<reference evidence="12" key="1">
    <citation type="submission" date="2012-12" db="EMBL/GenBank/DDBJ databases">
        <authorList>
            <person name="Hellsten U."/>
            <person name="Grimwood J."/>
            <person name="Chapman J.A."/>
            <person name="Shapiro H."/>
            <person name="Aerts A."/>
            <person name="Otillar R.P."/>
            <person name="Terry A.Y."/>
            <person name="Boore J.L."/>
            <person name="Simakov O."/>
            <person name="Marletaz F."/>
            <person name="Cho S.-J."/>
            <person name="Edsinger-Gonzales E."/>
            <person name="Havlak P."/>
            <person name="Kuo D.-H."/>
            <person name="Larsson T."/>
            <person name="Lv J."/>
            <person name="Arendt D."/>
            <person name="Savage R."/>
            <person name="Osoegawa K."/>
            <person name="de Jong P."/>
            <person name="Lindberg D.R."/>
            <person name="Seaver E.C."/>
            <person name="Weisblat D.A."/>
            <person name="Putnam N.H."/>
            <person name="Grigoriev I.V."/>
            <person name="Rokhsar D.S."/>
        </authorList>
    </citation>
    <scope>NUCLEOTIDE SEQUENCE</scope>
</reference>
<dbReference type="HOGENOM" id="CLU_012062_28_8_1"/>
<keyword evidence="6" id="KW-0508">mRNA splicing</keyword>
<dbReference type="eggNOG" id="KOG0125">
    <property type="taxonomic scope" value="Eukaryota"/>
</dbReference>
<evidence type="ECO:0000259" key="9">
    <source>
        <dbReference type="PROSITE" id="PS50102"/>
    </source>
</evidence>
<dbReference type="PROSITE" id="PS50102">
    <property type="entry name" value="RRM"/>
    <property type="match status" value="1"/>
</dbReference>
<organism evidence="11 12">
    <name type="scientific">Helobdella robusta</name>
    <name type="common">Californian leech</name>
    <dbReference type="NCBI Taxonomy" id="6412"/>
    <lineage>
        <taxon>Eukaryota</taxon>
        <taxon>Metazoa</taxon>
        <taxon>Spiralia</taxon>
        <taxon>Lophotrochozoa</taxon>
        <taxon>Annelida</taxon>
        <taxon>Clitellata</taxon>
        <taxon>Hirudinea</taxon>
        <taxon>Rhynchobdellida</taxon>
        <taxon>Glossiphoniidae</taxon>
        <taxon>Helobdella</taxon>
    </lineage>
</organism>
<dbReference type="GeneID" id="20216758"/>
<dbReference type="OrthoDB" id="5382468at2759"/>
<dbReference type="SUPFAM" id="SSF54928">
    <property type="entry name" value="RNA-binding domain, RBD"/>
    <property type="match status" value="1"/>
</dbReference>
<dbReference type="InterPro" id="IPR000504">
    <property type="entry name" value="RRM_dom"/>
</dbReference>
<dbReference type="OMA" id="RENMNGN"/>
<evidence type="ECO:0000313" key="10">
    <source>
        <dbReference type="EMBL" id="ESN94891.1"/>
    </source>
</evidence>
<evidence type="ECO:0000256" key="6">
    <source>
        <dbReference type="ARBA" id="ARBA00023187"/>
    </source>
</evidence>
<dbReference type="EMBL" id="KB097558">
    <property type="protein sequence ID" value="ESN94891.1"/>
    <property type="molecule type" value="Genomic_DNA"/>
</dbReference>
<dbReference type="EnsemblMetazoa" id="HelroT87505">
    <property type="protein sequence ID" value="HelroP87505"/>
    <property type="gene ID" value="HelroG87505"/>
</dbReference>
<keyword evidence="3" id="KW-0963">Cytoplasm</keyword>
<dbReference type="STRING" id="6412.T1G6R1"/>
<dbReference type="PANTHER" id="PTHR15597:SF22">
    <property type="entry name" value="RNA-BINDING FOX PROTEIN 1, ISOFORM H"/>
    <property type="match status" value="1"/>
</dbReference>
<keyword evidence="7" id="KW-0539">Nucleus</keyword>
<dbReference type="InterPro" id="IPR047131">
    <property type="entry name" value="RBFOX1-like"/>
</dbReference>
<dbReference type="Pfam" id="PF00076">
    <property type="entry name" value="RRM_1"/>
    <property type="match status" value="1"/>
</dbReference>
<evidence type="ECO:0000256" key="2">
    <source>
        <dbReference type="ARBA" id="ARBA00004496"/>
    </source>
</evidence>
<dbReference type="GO" id="GO:0006397">
    <property type="term" value="P:mRNA processing"/>
    <property type="evidence" value="ECO:0007669"/>
    <property type="project" value="UniProtKB-KW"/>
</dbReference>
<dbReference type="PANTHER" id="PTHR15597">
    <property type="entry name" value="ATAXIN 2-BINDING PROTEIN 1-RELATED"/>
    <property type="match status" value="1"/>
</dbReference>
<dbReference type="GO" id="GO:0007399">
    <property type="term" value="P:nervous system development"/>
    <property type="evidence" value="ECO:0007669"/>
    <property type="project" value="InterPro"/>
</dbReference>
<dbReference type="Proteomes" id="UP000015101">
    <property type="component" value="Unassembled WGS sequence"/>
</dbReference>
<accession>T1G6R1</accession>
<keyword evidence="12" id="KW-1185">Reference proteome</keyword>
<evidence type="ECO:0000256" key="8">
    <source>
        <dbReference type="PROSITE-ProRule" id="PRU00176"/>
    </source>
</evidence>
<dbReference type="GO" id="GO:0003723">
    <property type="term" value="F:RNA binding"/>
    <property type="evidence" value="ECO:0007669"/>
    <property type="project" value="UniProtKB-UniRule"/>
</dbReference>
<dbReference type="FunFam" id="3.30.70.330:FF:000375">
    <property type="entry name" value="RNA binding fox-1 homolog 1"/>
    <property type="match status" value="1"/>
</dbReference>
<sequence length="87" mass="9795">THSEAGPKRLHISNIPFRFRETDLRTLLEPFGVITDVEIIFNERGSKGFGFVTFESATDADKARENMNGNIVEGRKIEINNATARVM</sequence>
<dbReference type="InParanoid" id="T1G6R1"/>
<dbReference type="InterPro" id="IPR012677">
    <property type="entry name" value="Nucleotide-bd_a/b_plait_sf"/>
</dbReference>
<keyword evidence="5 8" id="KW-0694">RNA-binding</keyword>
<feature type="domain" description="RRM" evidence="9">
    <location>
        <begin position="8"/>
        <end position="84"/>
    </location>
</feature>
<dbReference type="Gene3D" id="3.30.70.330">
    <property type="match status" value="1"/>
</dbReference>
<reference evidence="11" key="3">
    <citation type="submission" date="2015-06" db="UniProtKB">
        <authorList>
            <consortium name="EnsemblMetazoa"/>
        </authorList>
    </citation>
    <scope>IDENTIFICATION</scope>
</reference>
<evidence type="ECO:0000313" key="12">
    <source>
        <dbReference type="Proteomes" id="UP000015101"/>
    </source>
</evidence>
<evidence type="ECO:0000256" key="3">
    <source>
        <dbReference type="ARBA" id="ARBA00022490"/>
    </source>
</evidence>
<dbReference type="AlphaFoldDB" id="T1G6R1"/>
<dbReference type="CTD" id="20216758"/>
<dbReference type="RefSeq" id="XP_009026970.1">
    <property type="nucleotide sequence ID" value="XM_009028722.1"/>
</dbReference>
<protein>
    <recommendedName>
        <fullName evidence="9">RRM domain-containing protein</fullName>
    </recommendedName>
</protein>
<evidence type="ECO:0000256" key="4">
    <source>
        <dbReference type="ARBA" id="ARBA00022664"/>
    </source>
</evidence>
<dbReference type="InterPro" id="IPR035979">
    <property type="entry name" value="RBD_domain_sf"/>
</dbReference>